<dbReference type="Proteomes" id="UP000028013">
    <property type="component" value="Unassembled WGS sequence"/>
</dbReference>
<gene>
    <name evidence="1" type="ORF">M094_4116</name>
</gene>
<comment type="caution">
    <text evidence="1">The sequence shown here is derived from an EMBL/GenBank/DDBJ whole genome shotgun (WGS) entry which is preliminary data.</text>
</comment>
<reference evidence="1 2" key="1">
    <citation type="submission" date="2014-04" db="EMBL/GenBank/DDBJ databases">
        <authorList>
            <person name="Sears C."/>
            <person name="Carroll K."/>
            <person name="Sack B.R."/>
            <person name="Qadri F."/>
            <person name="Myers L.L."/>
            <person name="Chung G.-T."/>
            <person name="Escheverria P."/>
            <person name="Fraser C.M."/>
            <person name="Sadzewicz L."/>
            <person name="Shefchek K.A."/>
            <person name="Tallon L."/>
            <person name="Das S.P."/>
            <person name="Daugherty S."/>
            <person name="Mongodin E.F."/>
        </authorList>
    </citation>
    <scope>NUCLEOTIDE SEQUENCE [LARGE SCALE GENOMIC DNA]</scope>
    <source>
        <strain evidence="1 2">3978 T3 ii</strain>
    </source>
</reference>
<organism evidence="1 2">
    <name type="scientific">Bacteroides uniformis str. 3978 T3 ii</name>
    <dbReference type="NCBI Taxonomy" id="1339349"/>
    <lineage>
        <taxon>Bacteria</taxon>
        <taxon>Pseudomonadati</taxon>
        <taxon>Bacteroidota</taxon>
        <taxon>Bacteroidia</taxon>
        <taxon>Bacteroidales</taxon>
        <taxon>Bacteroidaceae</taxon>
        <taxon>Bacteroides</taxon>
    </lineage>
</organism>
<evidence type="ECO:0000313" key="1">
    <source>
        <dbReference type="EMBL" id="KDS56467.1"/>
    </source>
</evidence>
<dbReference type="PATRIC" id="fig|1339349.3.peg.920"/>
<sequence length="70" mass="8082">MKKLTNKRLISYLVDHKHIDMVSVSKIQIVCTVSARFRPEEVPQLLADTGQDMPRMTSSEGVNYIVFPRY</sequence>
<accession>A0A078S514</accession>
<dbReference type="RefSeq" id="WP_035449814.1">
    <property type="nucleotide sequence ID" value="NZ_JNHN01000098.1"/>
</dbReference>
<dbReference type="AlphaFoldDB" id="A0A078S514"/>
<dbReference type="EMBL" id="JNHN01000098">
    <property type="protein sequence ID" value="KDS56467.1"/>
    <property type="molecule type" value="Genomic_DNA"/>
</dbReference>
<proteinExistence type="predicted"/>
<protein>
    <submittedName>
        <fullName evidence="1">Uncharacterized protein</fullName>
    </submittedName>
</protein>
<name>A0A078S514_BACUN</name>
<evidence type="ECO:0000313" key="2">
    <source>
        <dbReference type="Proteomes" id="UP000028013"/>
    </source>
</evidence>